<reference evidence="2 3" key="1">
    <citation type="submission" date="2022-06" db="EMBL/GenBank/DDBJ databases">
        <title>Halogeometricum sp. a new haloarchaeum isolate from saline soil.</title>
        <authorList>
            <person name="Strakova D."/>
            <person name="Galisteo C."/>
            <person name="Sanchez-Porro C."/>
            <person name="Ventosa A."/>
        </authorList>
    </citation>
    <scope>NUCLEOTIDE SEQUENCE [LARGE SCALE GENOMIC DNA]</scope>
    <source>
        <strain evidence="2 3">S1BR25-6</strain>
    </source>
</reference>
<comment type="caution">
    <text evidence="2">The sequence shown here is derived from an EMBL/GenBank/DDBJ whole genome shotgun (WGS) entry which is preliminary data.</text>
</comment>
<protein>
    <submittedName>
        <fullName evidence="2">AAA family ATPase</fullName>
    </submittedName>
</protein>
<keyword evidence="3" id="KW-1185">Reference proteome</keyword>
<organism evidence="2 3">
    <name type="scientific">Halogeometricum salsisoli</name>
    <dbReference type="NCBI Taxonomy" id="2950536"/>
    <lineage>
        <taxon>Archaea</taxon>
        <taxon>Methanobacteriati</taxon>
        <taxon>Methanobacteriota</taxon>
        <taxon>Stenosarchaea group</taxon>
        <taxon>Halobacteria</taxon>
        <taxon>Halobacteriales</taxon>
        <taxon>Haloferacaceae</taxon>
        <taxon>Halogeometricum</taxon>
    </lineage>
</organism>
<dbReference type="CDD" id="cd00009">
    <property type="entry name" value="AAA"/>
    <property type="match status" value="1"/>
</dbReference>
<dbReference type="SMART" id="SM00382">
    <property type="entry name" value="AAA"/>
    <property type="match status" value="1"/>
</dbReference>
<sequence length="411" mass="46736">MSSGDYSFRSLKEQLGTLRRDPETTAEWVKNAATNEEVLDEILIKEQLDVKHESTRQLGEVRRAVLGNLEIPDRYKQLVTDRQELAKIRVPDRVERNARAALEMGKPLVLYGPTGTGKTYFARQLADDLYDWDEVHTATPSWTPSDIIGGIQPAEEENGFAYRKQPGIVSKAVIDAREFGIEWGLILDEITRADISQVFGPLYTAIENSEQTIYQDDKHNVQLDSNVHIICTMNMSDRTVNELDDAITRRFAMVGLDEYDRAARDDLFSEWVDEHVPAIVPYDHETLVSLFHADYDGLNEGTTIDDDEPISRFGPMHYKDIAEFLGSACGSGGQYEDEELMDEAVGQAFATYTLPRLLNTATLPQMRQLETHYEVLSNDEEFIRFDLTPAIELVKREITAEGRQMNRTVFE</sequence>
<dbReference type="InterPro" id="IPR052934">
    <property type="entry name" value="Methyl-DNA_Rec/Restrict_Enz"/>
</dbReference>
<dbReference type="SUPFAM" id="SSF52540">
    <property type="entry name" value="P-loop containing nucleoside triphosphate hydrolases"/>
    <property type="match status" value="1"/>
</dbReference>
<name>A0ABU2GJI1_9EURY</name>
<dbReference type="Proteomes" id="UP001257060">
    <property type="component" value="Unassembled WGS sequence"/>
</dbReference>
<proteinExistence type="predicted"/>
<dbReference type="InterPro" id="IPR011704">
    <property type="entry name" value="ATPase_dyneun-rel_AAA"/>
</dbReference>
<dbReference type="Pfam" id="PF07728">
    <property type="entry name" value="AAA_5"/>
    <property type="match status" value="1"/>
</dbReference>
<evidence type="ECO:0000313" key="3">
    <source>
        <dbReference type="Proteomes" id="UP001257060"/>
    </source>
</evidence>
<dbReference type="RefSeq" id="WP_310925866.1">
    <property type="nucleotide sequence ID" value="NZ_JAMQOP010000005.1"/>
</dbReference>
<evidence type="ECO:0000259" key="1">
    <source>
        <dbReference type="SMART" id="SM00382"/>
    </source>
</evidence>
<gene>
    <name evidence="2" type="ORF">NDI76_19545</name>
</gene>
<dbReference type="InterPro" id="IPR027417">
    <property type="entry name" value="P-loop_NTPase"/>
</dbReference>
<dbReference type="InterPro" id="IPR003593">
    <property type="entry name" value="AAA+_ATPase"/>
</dbReference>
<evidence type="ECO:0000313" key="2">
    <source>
        <dbReference type="EMBL" id="MDS0300945.1"/>
    </source>
</evidence>
<dbReference type="PANTHER" id="PTHR37291:SF1">
    <property type="entry name" value="TYPE IV METHYL-DIRECTED RESTRICTION ENZYME ECOKMCRB SUBUNIT"/>
    <property type="match status" value="1"/>
</dbReference>
<accession>A0ABU2GJI1</accession>
<dbReference type="EMBL" id="JAMQOP010000005">
    <property type="protein sequence ID" value="MDS0300945.1"/>
    <property type="molecule type" value="Genomic_DNA"/>
</dbReference>
<dbReference type="PANTHER" id="PTHR37291">
    <property type="entry name" value="5-METHYLCYTOSINE-SPECIFIC RESTRICTION ENZYME B"/>
    <property type="match status" value="1"/>
</dbReference>
<dbReference type="Gene3D" id="3.40.50.300">
    <property type="entry name" value="P-loop containing nucleotide triphosphate hydrolases"/>
    <property type="match status" value="1"/>
</dbReference>
<feature type="domain" description="AAA+ ATPase" evidence="1">
    <location>
        <begin position="104"/>
        <end position="264"/>
    </location>
</feature>